<accession>A0A1P8EHA6</accession>
<protein>
    <submittedName>
        <fullName evidence="2">Uncharacterized protein</fullName>
    </submittedName>
</protein>
<reference evidence="2 3" key="1">
    <citation type="submission" date="2016-08" db="EMBL/GenBank/DDBJ databases">
        <title>Complete genome sequence of Acinetobacter baylyi strain GFJ2.</title>
        <authorList>
            <person name="Tabata M."/>
            <person name="Kuboki S."/>
            <person name="Gibu N."/>
            <person name="Kinouchi Y."/>
            <person name="Vangnai A."/>
            <person name="Kasai D."/>
            <person name="Fukuda M."/>
        </authorList>
    </citation>
    <scope>NUCLEOTIDE SEQUENCE [LARGE SCALE GENOMIC DNA]</scope>
    <source>
        <strain evidence="2 3">GFJ2</strain>
    </source>
</reference>
<dbReference type="AlphaFoldDB" id="A0A1P8EHA6"/>
<proteinExistence type="predicted"/>
<sequence length="260" mass="29759">MIPIGPISLLFIILFVFIPLIGGVLTLILFAKAVIFWLKHKKLSVQFFSKKIIYLSVITLICDICAVCVFYFFTSIEYEFELKSYYKEQRSHFILSQDYQYGELLVPKGSLISRNDAFDNGEPQLPVSLRGLKAIRFPHPVKVAGVWIIAMEPPRLELAQDQYVIPVGRSNTGTTINQHHSKHHKQQSLVTCLRGDLVVVDIPSIEYDIIKEFGKPEPDGPNARFRPSEWIITDCEKGQGPIEVSPEFKESMPKKPWYLF</sequence>
<feature type="transmembrane region" description="Helical" evidence="1">
    <location>
        <begin position="6"/>
        <end position="31"/>
    </location>
</feature>
<keyword evidence="1" id="KW-0812">Transmembrane</keyword>
<keyword evidence="1" id="KW-0472">Membrane</keyword>
<dbReference type="STRING" id="487316.BEN76_05965"/>
<evidence type="ECO:0000313" key="2">
    <source>
        <dbReference type="EMBL" id="APV35589.1"/>
    </source>
</evidence>
<gene>
    <name evidence="2" type="ORF">BEN76_05965</name>
</gene>
<feature type="transmembrane region" description="Helical" evidence="1">
    <location>
        <begin position="52"/>
        <end position="73"/>
    </location>
</feature>
<evidence type="ECO:0000313" key="3">
    <source>
        <dbReference type="Proteomes" id="UP000185674"/>
    </source>
</evidence>
<name>A0A1P8EHA6_9GAMM</name>
<dbReference type="RefSeq" id="WP_076032574.1">
    <property type="nucleotide sequence ID" value="NZ_BKXY01000018.1"/>
</dbReference>
<evidence type="ECO:0000256" key="1">
    <source>
        <dbReference type="SAM" id="Phobius"/>
    </source>
</evidence>
<dbReference type="EMBL" id="CP016896">
    <property type="protein sequence ID" value="APV35589.1"/>
    <property type="molecule type" value="Genomic_DNA"/>
</dbReference>
<dbReference type="Proteomes" id="UP000185674">
    <property type="component" value="Chromosome"/>
</dbReference>
<organism evidence="2 3">
    <name type="scientific">Acinetobacter soli</name>
    <dbReference type="NCBI Taxonomy" id="487316"/>
    <lineage>
        <taxon>Bacteria</taxon>
        <taxon>Pseudomonadati</taxon>
        <taxon>Pseudomonadota</taxon>
        <taxon>Gammaproteobacteria</taxon>
        <taxon>Moraxellales</taxon>
        <taxon>Moraxellaceae</taxon>
        <taxon>Acinetobacter</taxon>
    </lineage>
</organism>
<keyword evidence="1" id="KW-1133">Transmembrane helix</keyword>
<dbReference type="KEGG" id="asol:BEN76_05965"/>